<keyword evidence="3 11" id="KW-0812">Transmembrane</keyword>
<feature type="transmembrane region" description="Helical" evidence="11">
    <location>
        <begin position="335"/>
        <end position="356"/>
    </location>
</feature>
<feature type="transmembrane region" description="Helical" evidence="11">
    <location>
        <begin position="398"/>
        <end position="420"/>
    </location>
</feature>
<dbReference type="RefSeq" id="WP_112113831.1">
    <property type="nucleotide sequence ID" value="NZ_QLSZ01000010.1"/>
</dbReference>
<keyword evidence="10" id="KW-0129">CBS domain</keyword>
<dbReference type="GO" id="GO:0005254">
    <property type="term" value="F:chloride channel activity"/>
    <property type="evidence" value="ECO:0007669"/>
    <property type="project" value="UniProtKB-KW"/>
</dbReference>
<dbReference type="InterPro" id="IPR050368">
    <property type="entry name" value="ClC-type_chloride_channel"/>
</dbReference>
<dbReference type="Gene3D" id="1.10.3080.10">
    <property type="entry name" value="Clc chloride channel"/>
    <property type="match status" value="1"/>
</dbReference>
<evidence type="ECO:0000259" key="12">
    <source>
        <dbReference type="PROSITE" id="PS51371"/>
    </source>
</evidence>
<dbReference type="InterPro" id="IPR014743">
    <property type="entry name" value="Cl-channel_core"/>
</dbReference>
<protein>
    <submittedName>
        <fullName evidence="13">CIC family chloride channel protein</fullName>
    </submittedName>
</protein>
<feature type="transmembrane region" description="Helical" evidence="11">
    <location>
        <begin position="36"/>
        <end position="59"/>
    </location>
</feature>
<feature type="transmembrane region" description="Helical" evidence="11">
    <location>
        <begin position="368"/>
        <end position="386"/>
    </location>
</feature>
<sequence>MPKKRTVTLLLFIRQTFRKLEAIIFLVKTLISERNFIYVSSVAIAMTCAVAVIILKSFAHNVFKYANYINAYLKLPYGNSIFPVIGILLTVFVIRNFLNGNLEKGSAKILYAVAKKGGILPKKQMYAQIITSSLTVGLGGSAGLESPITITGAAIGSNYAQKYKLSQKDRILLLACGVAAGIGAAFNAPIAGVLFAIEVVLTDVSISAFIPIIISAATGALFSTVLLSREVLLTFKQEQNFDFHNTFYYIILGILAGLVSVLHARNFRKTEHFFSKYANNSYKKALIGASLLALLIFFFPTLYGEGYESIKTLSTANPEVLLDNTLLENFKTKPWILLAFVGIVVFLKSIATGLTIGSGGNGGNFAPSLFVGSYLGFFLAKSIQLLGISKTIPVSNFAIVGMAGILSGLFHAPLTAIFLIGEITGGYDLMVPLMIVSSISFAVSKQFEHHSMDVKNLADKGEVFTSDKDKNILQSIDFLKLVKTESIKTFTLNDSLEIITEWISQSQQTVFPIVDDKNKLIGIIDFNTIRPILFNTYRVKYTTIHELIQAPEYVIFHDDGLEKIMDTFEKSNSETLPVTTNGKFFGLVTKTTILEAYREQLKLMVIE</sequence>
<feature type="transmembrane region" description="Helical" evidence="11">
    <location>
        <begin position="209"/>
        <end position="227"/>
    </location>
</feature>
<evidence type="ECO:0000256" key="1">
    <source>
        <dbReference type="ARBA" id="ARBA00004141"/>
    </source>
</evidence>
<dbReference type="EMBL" id="QLSZ01000010">
    <property type="protein sequence ID" value="RAR70712.1"/>
    <property type="molecule type" value="Genomic_DNA"/>
</dbReference>
<dbReference type="AlphaFoldDB" id="A0A328YFB2"/>
<name>A0A328YFB2_9FLAO</name>
<feature type="transmembrane region" description="Helical" evidence="11">
    <location>
        <begin position="247"/>
        <end position="265"/>
    </location>
</feature>
<feature type="domain" description="CBS" evidence="12">
    <location>
        <begin position="547"/>
        <end position="603"/>
    </location>
</feature>
<keyword evidence="6 11" id="KW-0472">Membrane</keyword>
<accession>A0A328YFB2</accession>
<dbReference type="InterPro" id="IPR001807">
    <property type="entry name" value="ClC"/>
</dbReference>
<dbReference type="PANTHER" id="PTHR43427">
    <property type="entry name" value="CHLORIDE CHANNEL PROTEIN CLC-E"/>
    <property type="match status" value="1"/>
</dbReference>
<feature type="transmembrane region" description="Helical" evidence="11">
    <location>
        <begin position="79"/>
        <end position="98"/>
    </location>
</feature>
<dbReference type="SUPFAM" id="SSF54631">
    <property type="entry name" value="CBS-domain pair"/>
    <property type="match status" value="1"/>
</dbReference>
<evidence type="ECO:0000256" key="10">
    <source>
        <dbReference type="PROSITE-ProRule" id="PRU00703"/>
    </source>
</evidence>
<keyword evidence="2" id="KW-0813">Transport</keyword>
<reference evidence="13 14" key="1">
    <citation type="submission" date="2018-06" db="EMBL/GenBank/DDBJ databases">
        <title>Genomic Encyclopedia of Archaeal and Bacterial Type Strains, Phase II (KMG-II): from individual species to whole genera.</title>
        <authorList>
            <person name="Goeker M."/>
        </authorList>
    </citation>
    <scope>NUCLEOTIDE SEQUENCE [LARGE SCALE GENOMIC DNA]</scope>
    <source>
        <strain evidence="13 14">DSM 25663</strain>
    </source>
</reference>
<dbReference type="PRINTS" id="PR00762">
    <property type="entry name" value="CLCHANNEL"/>
</dbReference>
<dbReference type="InterPro" id="IPR046342">
    <property type="entry name" value="CBS_dom_sf"/>
</dbReference>
<dbReference type="PROSITE" id="PS51371">
    <property type="entry name" value="CBS"/>
    <property type="match status" value="1"/>
</dbReference>
<organism evidence="13 14">
    <name type="scientific">Flavobacterium aciduliphilum</name>
    <dbReference type="NCBI Taxonomy" id="1101402"/>
    <lineage>
        <taxon>Bacteria</taxon>
        <taxon>Pseudomonadati</taxon>
        <taxon>Bacteroidota</taxon>
        <taxon>Flavobacteriia</taxon>
        <taxon>Flavobacteriales</taxon>
        <taxon>Flavobacteriaceae</taxon>
        <taxon>Flavobacterium</taxon>
    </lineage>
</organism>
<dbReference type="PANTHER" id="PTHR43427:SF6">
    <property type="entry name" value="CHLORIDE CHANNEL PROTEIN CLC-E"/>
    <property type="match status" value="1"/>
</dbReference>
<evidence type="ECO:0000256" key="11">
    <source>
        <dbReference type="SAM" id="Phobius"/>
    </source>
</evidence>
<evidence type="ECO:0000256" key="8">
    <source>
        <dbReference type="ARBA" id="ARBA00023214"/>
    </source>
</evidence>
<gene>
    <name evidence="13" type="ORF">CLV55_110113</name>
</gene>
<evidence type="ECO:0000313" key="14">
    <source>
        <dbReference type="Proteomes" id="UP000248840"/>
    </source>
</evidence>
<dbReference type="Gene3D" id="3.10.580.10">
    <property type="entry name" value="CBS-domain"/>
    <property type="match status" value="1"/>
</dbReference>
<keyword evidence="9" id="KW-0407">Ion channel</keyword>
<keyword evidence="14" id="KW-1185">Reference proteome</keyword>
<evidence type="ECO:0000256" key="6">
    <source>
        <dbReference type="ARBA" id="ARBA00023136"/>
    </source>
</evidence>
<comment type="subcellular location">
    <subcellularLocation>
        <location evidence="1">Membrane</location>
        <topology evidence="1">Multi-pass membrane protein</topology>
    </subcellularLocation>
</comment>
<feature type="transmembrane region" description="Helical" evidence="11">
    <location>
        <begin position="171"/>
        <end position="197"/>
    </location>
</feature>
<keyword evidence="5" id="KW-0406">Ion transport</keyword>
<comment type="caution">
    <text evidence="13">The sequence shown here is derived from an EMBL/GenBank/DDBJ whole genome shotgun (WGS) entry which is preliminary data.</text>
</comment>
<keyword evidence="7" id="KW-0869">Chloride channel</keyword>
<feature type="transmembrane region" description="Helical" evidence="11">
    <location>
        <begin position="285"/>
        <end position="303"/>
    </location>
</feature>
<evidence type="ECO:0000256" key="4">
    <source>
        <dbReference type="ARBA" id="ARBA00022989"/>
    </source>
</evidence>
<dbReference type="Pfam" id="PF00571">
    <property type="entry name" value="CBS"/>
    <property type="match status" value="1"/>
</dbReference>
<dbReference type="CDD" id="cd02205">
    <property type="entry name" value="CBS_pair_SF"/>
    <property type="match status" value="1"/>
</dbReference>
<evidence type="ECO:0000256" key="5">
    <source>
        <dbReference type="ARBA" id="ARBA00023065"/>
    </source>
</evidence>
<dbReference type="SUPFAM" id="SSF81340">
    <property type="entry name" value="Clc chloride channel"/>
    <property type="match status" value="1"/>
</dbReference>
<evidence type="ECO:0000256" key="7">
    <source>
        <dbReference type="ARBA" id="ARBA00023173"/>
    </source>
</evidence>
<keyword evidence="8" id="KW-0868">Chloride</keyword>
<dbReference type="Pfam" id="PF00654">
    <property type="entry name" value="Voltage_CLC"/>
    <property type="match status" value="1"/>
</dbReference>
<keyword evidence="4 11" id="KW-1133">Transmembrane helix</keyword>
<dbReference type="CDD" id="cd00400">
    <property type="entry name" value="Voltage_gated_ClC"/>
    <property type="match status" value="1"/>
</dbReference>
<evidence type="ECO:0000256" key="2">
    <source>
        <dbReference type="ARBA" id="ARBA00022448"/>
    </source>
</evidence>
<evidence type="ECO:0000256" key="9">
    <source>
        <dbReference type="ARBA" id="ARBA00023303"/>
    </source>
</evidence>
<dbReference type="GO" id="GO:0034707">
    <property type="term" value="C:chloride channel complex"/>
    <property type="evidence" value="ECO:0007669"/>
    <property type="project" value="UniProtKB-KW"/>
</dbReference>
<dbReference type="OrthoDB" id="9812438at2"/>
<evidence type="ECO:0000256" key="3">
    <source>
        <dbReference type="ARBA" id="ARBA00022692"/>
    </source>
</evidence>
<dbReference type="InterPro" id="IPR000644">
    <property type="entry name" value="CBS_dom"/>
</dbReference>
<dbReference type="Proteomes" id="UP000248840">
    <property type="component" value="Unassembled WGS sequence"/>
</dbReference>
<evidence type="ECO:0000313" key="13">
    <source>
        <dbReference type="EMBL" id="RAR70712.1"/>
    </source>
</evidence>
<proteinExistence type="predicted"/>